<dbReference type="PROSITE" id="PS51857">
    <property type="entry name" value="CSD_2"/>
    <property type="match status" value="2"/>
</dbReference>
<protein>
    <submittedName>
        <fullName evidence="2">Cold-shock protein</fullName>
    </submittedName>
</protein>
<dbReference type="SUPFAM" id="SSF50249">
    <property type="entry name" value="Nucleic acid-binding proteins"/>
    <property type="match status" value="2"/>
</dbReference>
<sequence>MWWDANTSREARDMTKDHDEVAGERETVRGQVKWFDPAKGFGFVVVDQGRPDILLHANVLRNFGQSSVADGAQIELIAQTTKRGMQAVEVLAIEPPESAEASSDVLQHDQVDLSEAGPLEPARIKWFDKGKGFGFANVFGKPEDVFIHIEVLRRSGFSDLQPGEAVCLRVIDGSRGRMAVLVCAWDMALGGDEGDGGDEGEGA</sequence>
<dbReference type="InterPro" id="IPR011129">
    <property type="entry name" value="CSD"/>
</dbReference>
<evidence type="ECO:0000313" key="3">
    <source>
        <dbReference type="Proteomes" id="UP001144205"/>
    </source>
</evidence>
<proteinExistence type="predicted"/>
<dbReference type="EMBL" id="BROH01000009">
    <property type="protein sequence ID" value="GKY88964.1"/>
    <property type="molecule type" value="Genomic_DNA"/>
</dbReference>
<dbReference type="Proteomes" id="UP001144205">
    <property type="component" value="Unassembled WGS sequence"/>
</dbReference>
<dbReference type="PANTHER" id="PTHR46565:SF20">
    <property type="entry name" value="COLD SHOCK DOMAIN-CONTAINING PROTEIN 4"/>
    <property type="match status" value="1"/>
</dbReference>
<name>A0ABQ5LVE9_9RHOB</name>
<dbReference type="InterPro" id="IPR012340">
    <property type="entry name" value="NA-bd_OB-fold"/>
</dbReference>
<dbReference type="Gene3D" id="2.40.50.140">
    <property type="entry name" value="Nucleic acid-binding proteins"/>
    <property type="match status" value="2"/>
</dbReference>
<feature type="domain" description="CSD" evidence="1">
    <location>
        <begin position="119"/>
        <end position="184"/>
    </location>
</feature>
<reference evidence="2" key="1">
    <citation type="journal article" date="2023" name="Int. J. Syst. Evol. Microbiol.">
        <title>Sinisalibacter aestuarii sp. nov., isolated from estuarine sediment of the Arakawa River.</title>
        <authorList>
            <person name="Arafat S.T."/>
            <person name="Hirano S."/>
            <person name="Sato A."/>
            <person name="Takeuchi K."/>
            <person name="Yasuda T."/>
            <person name="Terahara T."/>
            <person name="Hamada M."/>
            <person name="Kobayashi T."/>
        </authorList>
    </citation>
    <scope>NUCLEOTIDE SEQUENCE</scope>
    <source>
        <strain evidence="2">B-399</strain>
    </source>
</reference>
<evidence type="ECO:0000259" key="1">
    <source>
        <dbReference type="PROSITE" id="PS51857"/>
    </source>
</evidence>
<dbReference type="PANTHER" id="PTHR46565">
    <property type="entry name" value="COLD SHOCK DOMAIN PROTEIN 2"/>
    <property type="match status" value="1"/>
</dbReference>
<accession>A0ABQ5LVE9</accession>
<keyword evidence="3" id="KW-1185">Reference proteome</keyword>
<dbReference type="CDD" id="cd04458">
    <property type="entry name" value="CSP_CDS"/>
    <property type="match status" value="2"/>
</dbReference>
<dbReference type="InterPro" id="IPR002059">
    <property type="entry name" value="CSP_DNA-bd"/>
</dbReference>
<dbReference type="SMART" id="SM00357">
    <property type="entry name" value="CSP"/>
    <property type="match status" value="2"/>
</dbReference>
<evidence type="ECO:0000313" key="2">
    <source>
        <dbReference type="EMBL" id="GKY88964.1"/>
    </source>
</evidence>
<dbReference type="Pfam" id="PF00313">
    <property type="entry name" value="CSD"/>
    <property type="match status" value="2"/>
</dbReference>
<organism evidence="2 3">
    <name type="scientific">Sinisalibacter aestuarii</name>
    <dbReference type="NCBI Taxonomy" id="2949426"/>
    <lineage>
        <taxon>Bacteria</taxon>
        <taxon>Pseudomonadati</taxon>
        <taxon>Pseudomonadota</taxon>
        <taxon>Alphaproteobacteria</taxon>
        <taxon>Rhodobacterales</taxon>
        <taxon>Roseobacteraceae</taxon>
        <taxon>Sinisalibacter</taxon>
    </lineage>
</organism>
<dbReference type="PRINTS" id="PR00050">
    <property type="entry name" value="COLDSHOCK"/>
</dbReference>
<gene>
    <name evidence="2" type="ORF">STA1M1_28330</name>
</gene>
<feature type="domain" description="CSD" evidence="1">
    <location>
        <begin position="27"/>
        <end position="92"/>
    </location>
</feature>
<comment type="caution">
    <text evidence="2">The sequence shown here is derived from an EMBL/GenBank/DDBJ whole genome shotgun (WGS) entry which is preliminary data.</text>
</comment>